<dbReference type="PROSITE" id="PS50103">
    <property type="entry name" value="ZF_C3H1"/>
    <property type="match status" value="3"/>
</dbReference>
<organism evidence="9 10">
    <name type="scientific">Clohesyomyces aquaticus</name>
    <dbReference type="NCBI Taxonomy" id="1231657"/>
    <lineage>
        <taxon>Eukaryota</taxon>
        <taxon>Fungi</taxon>
        <taxon>Dikarya</taxon>
        <taxon>Ascomycota</taxon>
        <taxon>Pezizomycotina</taxon>
        <taxon>Dothideomycetes</taxon>
        <taxon>Pleosporomycetidae</taxon>
        <taxon>Pleosporales</taxon>
        <taxon>Lindgomycetaceae</taxon>
        <taxon>Clohesyomyces</taxon>
    </lineage>
</organism>
<evidence type="ECO:0000256" key="2">
    <source>
        <dbReference type="ARBA" id="ARBA00022723"/>
    </source>
</evidence>
<evidence type="ECO:0000256" key="4">
    <source>
        <dbReference type="ARBA" id="ARBA00022833"/>
    </source>
</evidence>
<evidence type="ECO:0000256" key="6">
    <source>
        <dbReference type="SAM" id="MobiDB-lite"/>
    </source>
</evidence>
<feature type="compositionally biased region" description="Acidic residues" evidence="6">
    <location>
        <begin position="135"/>
        <end position="144"/>
    </location>
</feature>
<dbReference type="GO" id="GO:0006338">
    <property type="term" value="P:chromatin remodeling"/>
    <property type="evidence" value="ECO:0007669"/>
    <property type="project" value="UniProtKB-ARBA"/>
</dbReference>
<evidence type="ECO:0000259" key="8">
    <source>
        <dbReference type="PROSITE" id="PS50103"/>
    </source>
</evidence>
<sequence>MGDGYDTDAISITSTVPSEVEDSYQVKDILAVDTFEDDDGEDEVRYLVEWLNYPFHRCSWEPESSFSGHTDLIDKHRRKEREGGATFQHWAQNNIERWENAVEDEEAARALRLEKRAKKRKKLRMQQSLQKASFDDDSTDDDEPLLNRMKDTNSTSKVVGTSSTRKNSEAPRKPLKDRPSSPAAAAAASSSSSSSSPLSDDLDSEGSLMEELAEKRCRERTSSRKKSSPKIVRADSSYQKEKRGIARSRVPSPEIRKSESSGVIERRLSKDVAATPRDQSKKSGSKISSKFLDNNARRPSTTLDGTPSTSANAAPVKKASALTETGKSTPTFIKRSAPKPIKMVNAPNTTPGRKAWENGATELYSKMHFRRKAELRARNEKAPDPSALQFVNGSSGGLAKPATRDRDRDDVDDNPYSRRDTTRRRAEEEREEPTEAPAWESRKVPMTCFEWRNGSCQYSAERCRFLHRDTDEVSPWDGSIPPKYRMPPVTCWWWMRDPKGCTNSEKKCQFTHYNTGLLGNLEGRPATLIEKSEQPEYMKRLVQLHSAVENHPEKQTLMQQGRPKENSYETHNPTQQIDSRMHESRYQNMAQSPIGDSRPTCTFWRKGYCKFKDRCNFAHYETGHPGNRTGKSYPPREDASKHPHREDPLSSLTCFFWTRGSCKRGDNCPYAHYDTGKVAYPPPNWVKRPALDTPSRSNTGFEPMEIETPTAVVEDSFSPLSTRNHPLPPPKSPLFMPKDSPPAMIMESPQKAPPSSSIEVKQTIEDAFKLDFKEMFVKDEGIAVDRRAFLLFHPEDHKMELELITRWLLMHHVEVFNFWKEGAWDYFKQQIVKGGTGVMITHPEFYQFWKLPDFREVIRRNIRIWAVGHQRAVEYDPDIMLTEIPGRYDRIELFPLGGVIYITDDVFTKQPQHALRIIQLFFDRIKACCVADNPPDEHRLPKDGLLLWRLAVRPDFMEAVYQWCSPDEENLDPDSLAQRSRTLYKLLSSSGFIPEDEVEPSIYAHLPEDYFPIMSLPGAWKPDFFPALKRSGAEANDVMVEFYAQWMIDHARDYRHFFVVHTEPQSSGWMEKWAHLDEVMTPEKCIEYLRMPTKGARFDFMEWAAPRKGSAGAGDVVMGGE</sequence>
<name>A0A1Y2A6U1_9PLEO</name>
<feature type="compositionally biased region" description="Polar residues" evidence="6">
    <location>
        <begin position="297"/>
        <end position="312"/>
    </location>
</feature>
<proteinExistence type="predicted"/>
<evidence type="ECO:0008006" key="11">
    <source>
        <dbReference type="Google" id="ProtNLM"/>
    </source>
</evidence>
<feature type="compositionally biased region" description="Basic and acidic residues" evidence="6">
    <location>
        <begin position="634"/>
        <end position="648"/>
    </location>
</feature>
<comment type="subunit">
    <text evidence="1">Component of the NuA4 histone acetyltransferase complex.</text>
</comment>
<dbReference type="STRING" id="1231657.A0A1Y2A6U1"/>
<dbReference type="InterPro" id="IPR036855">
    <property type="entry name" value="Znf_CCCH_sf"/>
</dbReference>
<dbReference type="AlphaFoldDB" id="A0A1Y2A6U1"/>
<feature type="compositionally biased region" description="Polar residues" evidence="6">
    <location>
        <begin position="152"/>
        <end position="165"/>
    </location>
</feature>
<dbReference type="Gene3D" id="3.30.1370.210">
    <property type="match status" value="1"/>
</dbReference>
<dbReference type="InterPro" id="IPR000953">
    <property type="entry name" value="Chromo/chromo_shadow_dom"/>
</dbReference>
<accession>A0A1Y2A6U1</accession>
<feature type="zinc finger region" description="C3H1-type" evidence="5">
    <location>
        <begin position="595"/>
        <end position="622"/>
    </location>
</feature>
<evidence type="ECO:0000256" key="3">
    <source>
        <dbReference type="ARBA" id="ARBA00022771"/>
    </source>
</evidence>
<dbReference type="Pfam" id="PF00385">
    <property type="entry name" value="Chromo"/>
    <property type="match status" value="1"/>
</dbReference>
<feature type="compositionally biased region" description="Polar residues" evidence="6">
    <location>
        <begin position="322"/>
        <end position="331"/>
    </location>
</feature>
<feature type="domain" description="C3H1-type" evidence="8">
    <location>
        <begin position="442"/>
        <end position="470"/>
    </location>
</feature>
<keyword evidence="10" id="KW-1185">Reference proteome</keyword>
<dbReference type="Pfam" id="PF00642">
    <property type="entry name" value="zf-CCCH"/>
    <property type="match status" value="1"/>
</dbReference>
<dbReference type="SMART" id="SM00356">
    <property type="entry name" value="ZnF_C3H1"/>
    <property type="match status" value="3"/>
</dbReference>
<dbReference type="OrthoDB" id="1918685at2759"/>
<protein>
    <recommendedName>
        <fullName evidence="11">Chromo domain-containing protein</fullName>
    </recommendedName>
</protein>
<keyword evidence="3 5" id="KW-0863">Zinc-finger</keyword>
<dbReference type="Gene3D" id="2.40.50.40">
    <property type="match status" value="1"/>
</dbReference>
<feature type="region of interest" description="Disordered" evidence="6">
    <location>
        <begin position="620"/>
        <end position="648"/>
    </location>
</feature>
<feature type="compositionally biased region" description="Basic and acidic residues" evidence="6">
    <location>
        <begin position="402"/>
        <end position="428"/>
    </location>
</feature>
<feature type="domain" description="C3H1-type" evidence="8">
    <location>
        <begin position="648"/>
        <end position="675"/>
    </location>
</feature>
<dbReference type="Proteomes" id="UP000193144">
    <property type="component" value="Unassembled WGS sequence"/>
</dbReference>
<dbReference type="GO" id="GO:0008270">
    <property type="term" value="F:zinc ion binding"/>
    <property type="evidence" value="ECO:0007669"/>
    <property type="project" value="UniProtKB-KW"/>
</dbReference>
<evidence type="ECO:0000259" key="7">
    <source>
        <dbReference type="PROSITE" id="PS50013"/>
    </source>
</evidence>
<feature type="region of interest" description="Disordered" evidence="6">
    <location>
        <begin position="377"/>
        <end position="438"/>
    </location>
</feature>
<dbReference type="EMBL" id="MCFA01000009">
    <property type="protein sequence ID" value="ORY18027.1"/>
    <property type="molecule type" value="Genomic_DNA"/>
</dbReference>
<dbReference type="InterPro" id="IPR023780">
    <property type="entry name" value="Chromo_domain"/>
</dbReference>
<feature type="zinc finger region" description="C3H1-type" evidence="5">
    <location>
        <begin position="442"/>
        <end position="470"/>
    </location>
</feature>
<dbReference type="Gene3D" id="4.10.1000.10">
    <property type="entry name" value="Zinc finger, CCCH-type"/>
    <property type="match status" value="1"/>
</dbReference>
<feature type="zinc finger region" description="C3H1-type" evidence="5">
    <location>
        <begin position="648"/>
        <end position="675"/>
    </location>
</feature>
<dbReference type="SMART" id="SM00298">
    <property type="entry name" value="CHROMO"/>
    <property type="match status" value="1"/>
</dbReference>
<evidence type="ECO:0000313" key="10">
    <source>
        <dbReference type="Proteomes" id="UP000193144"/>
    </source>
</evidence>
<feature type="compositionally biased region" description="Basic and acidic residues" evidence="6">
    <location>
        <begin position="254"/>
        <end position="270"/>
    </location>
</feature>
<keyword evidence="2 5" id="KW-0479">Metal-binding</keyword>
<feature type="compositionally biased region" description="Basic and acidic residues" evidence="6">
    <location>
        <begin position="166"/>
        <end position="179"/>
    </location>
</feature>
<evidence type="ECO:0000256" key="5">
    <source>
        <dbReference type="PROSITE-ProRule" id="PRU00723"/>
    </source>
</evidence>
<feature type="region of interest" description="Disordered" evidence="6">
    <location>
        <begin position="117"/>
        <end position="355"/>
    </location>
</feature>
<dbReference type="InterPro" id="IPR016197">
    <property type="entry name" value="Chromo-like_dom_sf"/>
</dbReference>
<feature type="domain" description="Chromo" evidence="7">
    <location>
        <begin position="24"/>
        <end position="88"/>
    </location>
</feature>
<feature type="compositionally biased region" description="Low complexity" evidence="6">
    <location>
        <begin position="180"/>
        <end position="199"/>
    </location>
</feature>
<feature type="compositionally biased region" description="Basic and acidic residues" evidence="6">
    <location>
        <begin position="212"/>
        <end position="222"/>
    </location>
</feature>
<reference evidence="9 10" key="1">
    <citation type="submission" date="2016-07" db="EMBL/GenBank/DDBJ databases">
        <title>Pervasive Adenine N6-methylation of Active Genes in Fungi.</title>
        <authorList>
            <consortium name="DOE Joint Genome Institute"/>
            <person name="Mondo S.J."/>
            <person name="Dannebaum R.O."/>
            <person name="Kuo R.C."/>
            <person name="Labutti K."/>
            <person name="Haridas S."/>
            <person name="Kuo A."/>
            <person name="Salamov A."/>
            <person name="Ahrendt S.R."/>
            <person name="Lipzen A."/>
            <person name="Sullivan W."/>
            <person name="Andreopoulos W.B."/>
            <person name="Clum A."/>
            <person name="Lindquist E."/>
            <person name="Daum C."/>
            <person name="Ramamoorthy G.K."/>
            <person name="Gryganskyi A."/>
            <person name="Culley D."/>
            <person name="Magnuson J.K."/>
            <person name="James T.Y."/>
            <person name="O'Malley M.A."/>
            <person name="Stajich J.E."/>
            <person name="Spatafora J.W."/>
            <person name="Visel A."/>
            <person name="Grigoriev I.V."/>
        </authorList>
    </citation>
    <scope>NUCLEOTIDE SEQUENCE [LARGE SCALE GENOMIC DNA]</scope>
    <source>
        <strain evidence="9 10">CBS 115471</strain>
    </source>
</reference>
<comment type="caution">
    <text evidence="9">The sequence shown here is derived from an EMBL/GenBank/DDBJ whole genome shotgun (WGS) entry which is preliminary data.</text>
</comment>
<gene>
    <name evidence="9" type="ORF">BCR34DRAFT_380955</name>
</gene>
<keyword evidence="4 5" id="KW-0862">Zinc</keyword>
<evidence type="ECO:0000313" key="9">
    <source>
        <dbReference type="EMBL" id="ORY18027.1"/>
    </source>
</evidence>
<dbReference type="InterPro" id="IPR000571">
    <property type="entry name" value="Znf_CCCH"/>
</dbReference>
<evidence type="ECO:0000256" key="1">
    <source>
        <dbReference type="ARBA" id="ARBA00011353"/>
    </source>
</evidence>
<dbReference type="SUPFAM" id="SSF54160">
    <property type="entry name" value="Chromo domain-like"/>
    <property type="match status" value="1"/>
</dbReference>
<feature type="domain" description="C3H1-type" evidence="8">
    <location>
        <begin position="595"/>
        <end position="622"/>
    </location>
</feature>
<dbReference type="PROSITE" id="PS50013">
    <property type="entry name" value="CHROMO_2"/>
    <property type="match status" value="1"/>
</dbReference>
<dbReference type="SUPFAM" id="SSF90229">
    <property type="entry name" value="CCCH zinc finger"/>
    <property type="match status" value="1"/>
</dbReference>